<dbReference type="InterPro" id="IPR011971">
    <property type="entry name" value="CHP02284"/>
</dbReference>
<dbReference type="EMBL" id="SJTG01000004">
    <property type="protein sequence ID" value="TCI08113.1"/>
    <property type="molecule type" value="Genomic_DNA"/>
</dbReference>
<keyword evidence="3" id="KW-1185">Reference proteome</keyword>
<protein>
    <submittedName>
        <fullName evidence="2">PA2169 family four-helix-bundle protein</fullName>
    </submittedName>
</protein>
<dbReference type="Pfam" id="PF09537">
    <property type="entry name" value="DUF2383"/>
    <property type="match status" value="1"/>
</dbReference>
<dbReference type="Proteomes" id="UP000291822">
    <property type="component" value="Unassembled WGS sequence"/>
</dbReference>
<name>A0A4R0YQJ1_9GAMM</name>
<dbReference type="InterPro" id="IPR019052">
    <property type="entry name" value="DUF2383"/>
</dbReference>
<evidence type="ECO:0000313" key="3">
    <source>
        <dbReference type="Proteomes" id="UP000291822"/>
    </source>
</evidence>
<comment type="caution">
    <text evidence="2">The sequence shown here is derived from an EMBL/GenBank/DDBJ whole genome shotgun (WGS) entry which is preliminary data.</text>
</comment>
<feature type="domain" description="DUF2383" evidence="1">
    <location>
        <begin position="12"/>
        <end position="115"/>
    </location>
</feature>
<evidence type="ECO:0000259" key="1">
    <source>
        <dbReference type="Pfam" id="PF09537"/>
    </source>
</evidence>
<dbReference type="NCBIfam" id="TIGR02284">
    <property type="entry name" value="PA2169 family four-helix-bundle protein"/>
    <property type="match status" value="1"/>
</dbReference>
<reference evidence="2 3" key="1">
    <citation type="submission" date="2019-02" db="EMBL/GenBank/DDBJ databases">
        <title>Dyella amyloliquefaciens sp. nov., isolated from forest soil.</title>
        <authorList>
            <person name="Gao Z.-H."/>
            <person name="Qiu L.-H."/>
        </authorList>
    </citation>
    <scope>NUCLEOTIDE SEQUENCE [LARGE SCALE GENOMIC DNA]</scope>
    <source>
        <strain evidence="2 3">KACC 12747</strain>
    </source>
</reference>
<dbReference type="InterPro" id="IPR012347">
    <property type="entry name" value="Ferritin-like"/>
</dbReference>
<dbReference type="AlphaFoldDB" id="A0A4R0YQJ1"/>
<organism evidence="2 3">
    <name type="scientific">Dyella soli</name>
    <dbReference type="NCBI Taxonomy" id="522319"/>
    <lineage>
        <taxon>Bacteria</taxon>
        <taxon>Pseudomonadati</taxon>
        <taxon>Pseudomonadota</taxon>
        <taxon>Gammaproteobacteria</taxon>
        <taxon>Lysobacterales</taxon>
        <taxon>Rhodanobacteraceae</taxon>
        <taxon>Dyella</taxon>
    </lineage>
</organism>
<evidence type="ECO:0000313" key="2">
    <source>
        <dbReference type="EMBL" id="TCI08113.1"/>
    </source>
</evidence>
<accession>A0A4R0YQJ1</accession>
<gene>
    <name evidence="2" type="ORF">EZM97_26010</name>
</gene>
<proteinExistence type="predicted"/>
<dbReference type="Gene3D" id="1.20.1260.10">
    <property type="match status" value="1"/>
</dbReference>
<sequence>MAVSQVNRGLYNALIRRGIDDRDLHRRALEQVRDPALQMLLFENLQTLDSLIAELQGQVRADGGYAAEHGTLGGSMRFLAATLSTQFATHRDSAWVHCLARYECELLHSFERRLERAPGERNGVLARHLSRLYGMHKDMHCLAGTTHG</sequence>